<comment type="caution">
    <text evidence="1">The sequence shown here is derived from an EMBL/GenBank/DDBJ whole genome shotgun (WGS) entry which is preliminary data.</text>
</comment>
<proteinExistence type="predicted"/>
<name>A0A1T1HC75_OCELI</name>
<evidence type="ECO:0000313" key="2">
    <source>
        <dbReference type="Proteomes" id="UP000190064"/>
    </source>
</evidence>
<gene>
    <name evidence="1" type="ORF">BTA35_0205370</name>
</gene>
<keyword evidence="2" id="KW-1185">Reference proteome</keyword>
<dbReference type="STRING" id="966.BTA35_0205370"/>
<dbReference type="RefSeq" id="WP_078318803.1">
    <property type="nucleotide sequence ID" value="NZ_FXTS01000002.1"/>
</dbReference>
<dbReference type="SUPFAM" id="SSF53850">
    <property type="entry name" value="Periplasmic binding protein-like II"/>
    <property type="match status" value="1"/>
</dbReference>
<reference evidence="1" key="1">
    <citation type="submission" date="2017-02" db="EMBL/GenBank/DDBJ databases">
        <title>Draft Genome Sequence of the Salt Water Bacterium Oceanospirillum linum ATCC 11336.</title>
        <authorList>
            <person name="Trachtenberg A.M."/>
            <person name="Carney J.G."/>
            <person name="Linnane J.D."/>
            <person name="Rheaume B.A."/>
            <person name="Pitts N.L."/>
            <person name="Mykles D.L."/>
            <person name="Maclea K.S."/>
        </authorList>
    </citation>
    <scope>NUCLEOTIDE SEQUENCE [LARGE SCALE GENOMIC DNA]</scope>
    <source>
        <strain evidence="1">ATCC 11336</strain>
    </source>
</reference>
<dbReference type="AlphaFoldDB" id="A0A1T1HC75"/>
<organism evidence="1 2">
    <name type="scientific">Oceanospirillum linum</name>
    <dbReference type="NCBI Taxonomy" id="966"/>
    <lineage>
        <taxon>Bacteria</taxon>
        <taxon>Pseudomonadati</taxon>
        <taxon>Pseudomonadota</taxon>
        <taxon>Gammaproteobacteria</taxon>
        <taxon>Oceanospirillales</taxon>
        <taxon>Oceanospirillaceae</taxon>
        <taxon>Oceanospirillum</taxon>
    </lineage>
</organism>
<evidence type="ECO:0000313" key="1">
    <source>
        <dbReference type="EMBL" id="OOV87474.1"/>
    </source>
</evidence>
<dbReference type="EMBL" id="MTSD02000002">
    <property type="protein sequence ID" value="OOV87474.1"/>
    <property type="molecule type" value="Genomic_DNA"/>
</dbReference>
<protein>
    <submittedName>
        <fullName evidence="1">Uncharacterized protein</fullName>
    </submittedName>
</protein>
<dbReference type="Gene3D" id="3.40.190.10">
    <property type="entry name" value="Periplasmic binding protein-like II"/>
    <property type="match status" value="2"/>
</dbReference>
<dbReference type="Proteomes" id="UP000190064">
    <property type="component" value="Unassembled WGS sequence"/>
</dbReference>
<sequence length="279" mass="31128">MKSILVLLVGLIPLFSFLSSEASDVNRTAKDSAILQSSRIADDESTIIAFFSYPPLAHIAPSGRLSGIVIETVREICSEAGLNCEFKILPVARVYRSVSDHTASAIITGRHPSFGDCCTTSDWQFPWSAGIYSRFPPEHMTISASELKGHRMIVIRGWESPYRYFKDLAALSQSGAIKLALAKDNHSAVRMLQHGRAEYLWGGKHFSWYFEKKGLGDAFHYTPLIQAPLAIWVDKRRPDIRQALDKGYQSLKARGALSSDGSQLKADLMKARYEEPARY</sequence>
<accession>A0A1T1HC75</accession>